<accession>A0A371BB97</accession>
<comment type="caution">
    <text evidence="1">The sequence shown here is derived from an EMBL/GenBank/DDBJ whole genome shotgun (WGS) entry which is preliminary data.</text>
</comment>
<proteinExistence type="predicted"/>
<organism evidence="1 2">
    <name type="scientific">Undibacter mobilis</name>
    <dbReference type="NCBI Taxonomy" id="2292256"/>
    <lineage>
        <taxon>Bacteria</taxon>
        <taxon>Pseudomonadati</taxon>
        <taxon>Pseudomonadota</taxon>
        <taxon>Alphaproteobacteria</taxon>
        <taxon>Hyphomicrobiales</taxon>
        <taxon>Nitrobacteraceae</taxon>
        <taxon>Undibacter</taxon>
    </lineage>
</organism>
<evidence type="ECO:0008006" key="3">
    <source>
        <dbReference type="Google" id="ProtNLM"/>
    </source>
</evidence>
<dbReference type="EMBL" id="QRGO01000001">
    <property type="protein sequence ID" value="RDV04844.1"/>
    <property type="molecule type" value="Genomic_DNA"/>
</dbReference>
<dbReference type="Proteomes" id="UP000263993">
    <property type="component" value="Unassembled WGS sequence"/>
</dbReference>
<evidence type="ECO:0000313" key="1">
    <source>
        <dbReference type="EMBL" id="RDV04844.1"/>
    </source>
</evidence>
<gene>
    <name evidence="1" type="ORF">DXH78_09880</name>
</gene>
<evidence type="ECO:0000313" key="2">
    <source>
        <dbReference type="Proteomes" id="UP000263993"/>
    </source>
</evidence>
<dbReference type="RefSeq" id="WP_115516871.1">
    <property type="nucleotide sequence ID" value="NZ_QRGO01000001.1"/>
</dbReference>
<dbReference type="AlphaFoldDB" id="A0A371BB97"/>
<keyword evidence="2" id="KW-1185">Reference proteome</keyword>
<name>A0A371BB97_9BRAD</name>
<sequence length="220" mass="24949">MAKQNEHGKLIAAAAKAALAPLGFRRVGQSRTWISDERYWAIWIEFQPSAWSKGSYLNVRPSWLWLRYGGNDDHPRPADFIPFENTEQFTPLIKDMAAIAAQTAVAMRDRFRTLEDVHRFFSERVSQDGFPVYRAAITAGLVGDLKAARPLFERMENIDMANWGPWILKLKTECAELAALLDDPVRYKAAILETITDRREKIRLPPDPQCLESTGSTVVG</sequence>
<reference evidence="2" key="1">
    <citation type="submission" date="2018-08" db="EMBL/GenBank/DDBJ databases">
        <authorList>
            <person name="Kim S.-J."/>
            <person name="Jung G.-Y."/>
        </authorList>
    </citation>
    <scope>NUCLEOTIDE SEQUENCE [LARGE SCALE GENOMIC DNA]</scope>
    <source>
        <strain evidence="2">GY_H</strain>
    </source>
</reference>
<protein>
    <recommendedName>
        <fullName evidence="3">DUF4304 domain-containing protein</fullName>
    </recommendedName>
</protein>
<dbReference type="OrthoDB" id="1767513at2"/>